<proteinExistence type="predicted"/>
<feature type="coiled-coil region" evidence="1">
    <location>
        <begin position="41"/>
        <end position="68"/>
    </location>
</feature>
<keyword evidence="4" id="KW-0132">Cell division</keyword>
<feature type="region of interest" description="Disordered" evidence="2">
    <location>
        <begin position="89"/>
        <end position="108"/>
    </location>
</feature>
<dbReference type="AlphaFoldDB" id="A0A7G9RYB1"/>
<evidence type="ECO:0000256" key="2">
    <source>
        <dbReference type="SAM" id="MobiDB-lite"/>
    </source>
</evidence>
<dbReference type="RefSeq" id="WP_187533712.1">
    <property type="nucleotide sequence ID" value="NZ_CBCSHU010000016.1"/>
</dbReference>
<evidence type="ECO:0000256" key="3">
    <source>
        <dbReference type="SAM" id="Phobius"/>
    </source>
</evidence>
<evidence type="ECO:0000256" key="1">
    <source>
        <dbReference type="SAM" id="Coils"/>
    </source>
</evidence>
<reference evidence="4 5" key="1">
    <citation type="submission" date="2020-08" db="EMBL/GenBank/DDBJ databases">
        <title>Genome sequence of Erysipelothrix inopinata DSM 15511T.</title>
        <authorList>
            <person name="Hyun D.-W."/>
            <person name="Bae J.-W."/>
        </authorList>
    </citation>
    <scope>NUCLEOTIDE SEQUENCE [LARGE SCALE GENOMIC DNA]</scope>
    <source>
        <strain evidence="4 5">DSM 15511</strain>
    </source>
</reference>
<gene>
    <name evidence="4" type="ORF">H9L01_09475</name>
</gene>
<name>A0A7G9RYB1_9FIRM</name>
<feature type="transmembrane region" description="Helical" evidence="3">
    <location>
        <begin position="12"/>
        <end position="32"/>
    </location>
</feature>
<dbReference type="KEGG" id="eio:H9L01_09475"/>
<sequence length="108" mass="12100">MAKHVVKKKKRTIRWSGMIGFVFTIAILASFITQTVVKTQNAKITIEVQKAKQEMASVNEDNEKLTTEIQKLTDFARISQTAQDAGLKEQQNTFKVQGEATTTPEKGE</sequence>
<protein>
    <submittedName>
        <fullName evidence="4">Cell division protein FtsL</fullName>
    </submittedName>
</protein>
<evidence type="ECO:0000313" key="5">
    <source>
        <dbReference type="Proteomes" id="UP000515928"/>
    </source>
</evidence>
<keyword evidence="3" id="KW-0812">Transmembrane</keyword>
<evidence type="ECO:0000313" key="4">
    <source>
        <dbReference type="EMBL" id="QNN60586.1"/>
    </source>
</evidence>
<dbReference type="Proteomes" id="UP000515928">
    <property type="component" value="Chromosome"/>
</dbReference>
<keyword evidence="4" id="KW-0131">Cell cycle</keyword>
<keyword evidence="5" id="KW-1185">Reference proteome</keyword>
<dbReference type="EMBL" id="CP060715">
    <property type="protein sequence ID" value="QNN60586.1"/>
    <property type="molecule type" value="Genomic_DNA"/>
</dbReference>
<keyword evidence="1" id="KW-0175">Coiled coil</keyword>
<keyword evidence="3" id="KW-1133">Transmembrane helix</keyword>
<accession>A0A7G9RYB1</accession>
<dbReference type="GO" id="GO:0051301">
    <property type="term" value="P:cell division"/>
    <property type="evidence" value="ECO:0007669"/>
    <property type="project" value="UniProtKB-KW"/>
</dbReference>
<organism evidence="4 5">
    <name type="scientific">Erysipelothrix inopinata</name>
    <dbReference type="NCBI Taxonomy" id="225084"/>
    <lineage>
        <taxon>Bacteria</taxon>
        <taxon>Bacillati</taxon>
        <taxon>Bacillota</taxon>
        <taxon>Erysipelotrichia</taxon>
        <taxon>Erysipelotrichales</taxon>
        <taxon>Erysipelotrichaceae</taxon>
        <taxon>Erysipelothrix</taxon>
    </lineage>
</organism>
<keyword evidence="3" id="KW-0472">Membrane</keyword>